<proteinExistence type="predicted"/>
<name>A0A8H6MM62_9PEZI</name>
<dbReference type="AlphaFoldDB" id="A0A8H6MM62"/>
<evidence type="ECO:0000313" key="2">
    <source>
        <dbReference type="EMBL" id="KAF6800941.1"/>
    </source>
</evidence>
<gene>
    <name evidence="2" type="ORF">CSOJ01_12118</name>
</gene>
<sequence length="70" mass="7097">MQFANQLLTFVAVMLFAGAGVEALCSNEGPGTPGFPGSFTAPCVGRRKVNCGPAPEGGASILCCDDTSCR</sequence>
<feature type="signal peptide" evidence="1">
    <location>
        <begin position="1"/>
        <end position="23"/>
    </location>
</feature>
<comment type="caution">
    <text evidence="2">The sequence shown here is derived from an EMBL/GenBank/DDBJ whole genome shotgun (WGS) entry which is preliminary data.</text>
</comment>
<protein>
    <submittedName>
        <fullName evidence="2">Uncharacterized protein</fullName>
    </submittedName>
</protein>
<feature type="chain" id="PRO_5034270908" evidence="1">
    <location>
        <begin position="24"/>
        <end position="70"/>
    </location>
</feature>
<evidence type="ECO:0000256" key="1">
    <source>
        <dbReference type="SAM" id="SignalP"/>
    </source>
</evidence>
<organism evidence="2 3">
    <name type="scientific">Colletotrichum sojae</name>
    <dbReference type="NCBI Taxonomy" id="2175907"/>
    <lineage>
        <taxon>Eukaryota</taxon>
        <taxon>Fungi</taxon>
        <taxon>Dikarya</taxon>
        <taxon>Ascomycota</taxon>
        <taxon>Pezizomycotina</taxon>
        <taxon>Sordariomycetes</taxon>
        <taxon>Hypocreomycetidae</taxon>
        <taxon>Glomerellales</taxon>
        <taxon>Glomerellaceae</taxon>
        <taxon>Colletotrichum</taxon>
        <taxon>Colletotrichum orchidearum species complex</taxon>
    </lineage>
</organism>
<dbReference type="EMBL" id="WIGN01000301">
    <property type="protein sequence ID" value="KAF6800941.1"/>
    <property type="molecule type" value="Genomic_DNA"/>
</dbReference>
<reference evidence="2 3" key="1">
    <citation type="journal article" date="2020" name="Phytopathology">
        <title>Genome Sequence Resources of Colletotrichum truncatum, C. plurivorum, C. musicola, and C. sojae: Four Species Pathogenic to Soybean (Glycine max).</title>
        <authorList>
            <person name="Rogerio F."/>
            <person name="Boufleur T.R."/>
            <person name="Ciampi-Guillardi M."/>
            <person name="Sukno S.A."/>
            <person name="Thon M.R."/>
            <person name="Massola Junior N.S."/>
            <person name="Baroncelli R."/>
        </authorList>
    </citation>
    <scope>NUCLEOTIDE SEQUENCE [LARGE SCALE GENOMIC DNA]</scope>
    <source>
        <strain evidence="2 3">LFN0009</strain>
    </source>
</reference>
<keyword evidence="1" id="KW-0732">Signal</keyword>
<evidence type="ECO:0000313" key="3">
    <source>
        <dbReference type="Proteomes" id="UP000652219"/>
    </source>
</evidence>
<keyword evidence="3" id="KW-1185">Reference proteome</keyword>
<dbReference type="Proteomes" id="UP000652219">
    <property type="component" value="Unassembled WGS sequence"/>
</dbReference>
<accession>A0A8H6MM62</accession>